<evidence type="ECO:0000256" key="6">
    <source>
        <dbReference type="ARBA" id="ARBA00022737"/>
    </source>
</evidence>
<dbReference type="SUPFAM" id="SSF52200">
    <property type="entry name" value="Toll/Interleukin receptor TIR domain"/>
    <property type="match status" value="1"/>
</dbReference>
<dbReference type="SMART" id="SM00255">
    <property type="entry name" value="TIR"/>
    <property type="match status" value="1"/>
</dbReference>
<evidence type="ECO:0000256" key="11">
    <source>
        <dbReference type="SAM" id="MobiDB-lite"/>
    </source>
</evidence>
<dbReference type="AlphaFoldDB" id="A0A7I8VWV4"/>
<dbReference type="OrthoDB" id="202764at2759"/>
<evidence type="ECO:0000313" key="14">
    <source>
        <dbReference type="EMBL" id="CAD5120838.1"/>
    </source>
</evidence>
<name>A0A7I8VWV4_9ANNE</name>
<dbReference type="GO" id="GO:0048678">
    <property type="term" value="P:response to axon injury"/>
    <property type="evidence" value="ECO:0007669"/>
    <property type="project" value="InterPro"/>
</dbReference>
<reference evidence="14 15" key="1">
    <citation type="submission" date="2020-08" db="EMBL/GenBank/DDBJ databases">
        <authorList>
            <person name="Hejnol A."/>
        </authorList>
    </citation>
    <scope>NUCLEOTIDE SEQUENCE [LARGE SCALE GENOMIC DNA]</scope>
</reference>
<dbReference type="Pfam" id="PF07647">
    <property type="entry name" value="SAM_2"/>
    <property type="match status" value="2"/>
</dbReference>
<keyword evidence="9" id="KW-0520">NAD</keyword>
<dbReference type="Proteomes" id="UP000549394">
    <property type="component" value="Unassembled WGS sequence"/>
</dbReference>
<keyword evidence="4" id="KW-0963">Cytoplasm</keyword>
<dbReference type="EC" id="3.2.2.6" evidence="3"/>
<gene>
    <name evidence="14" type="ORF">DGYR_LOCUS8865</name>
</gene>
<evidence type="ECO:0000256" key="1">
    <source>
        <dbReference type="ARBA" id="ARBA00004496"/>
    </source>
</evidence>
<dbReference type="GO" id="GO:0005737">
    <property type="term" value="C:cytoplasm"/>
    <property type="evidence" value="ECO:0007669"/>
    <property type="project" value="UniProtKB-SubCell"/>
</dbReference>
<dbReference type="Gene3D" id="1.25.10.10">
    <property type="entry name" value="Leucine-rich Repeat Variant"/>
    <property type="match status" value="1"/>
</dbReference>
<feature type="compositionally biased region" description="Polar residues" evidence="11">
    <location>
        <begin position="11"/>
        <end position="20"/>
    </location>
</feature>
<evidence type="ECO:0000256" key="8">
    <source>
        <dbReference type="ARBA" id="ARBA00022859"/>
    </source>
</evidence>
<feature type="compositionally biased region" description="Basic and acidic residues" evidence="11">
    <location>
        <begin position="1"/>
        <end position="10"/>
    </location>
</feature>
<protein>
    <recommendedName>
        <fullName evidence="3">ADP-ribosyl cyclase/cyclic ADP-ribose hydrolase</fullName>
        <ecNumber evidence="3">3.2.2.6</ecNumber>
    </recommendedName>
</protein>
<dbReference type="InterPro" id="IPR011989">
    <property type="entry name" value="ARM-like"/>
</dbReference>
<dbReference type="PROSITE" id="PS50104">
    <property type="entry name" value="TIR"/>
    <property type="match status" value="1"/>
</dbReference>
<evidence type="ECO:0000256" key="10">
    <source>
        <dbReference type="ARBA" id="ARBA00047304"/>
    </source>
</evidence>
<dbReference type="PANTHER" id="PTHR22998">
    <property type="entry name" value="SARM1"/>
    <property type="match status" value="1"/>
</dbReference>
<evidence type="ECO:0000256" key="5">
    <source>
        <dbReference type="ARBA" id="ARBA00022588"/>
    </source>
</evidence>
<comment type="similarity">
    <text evidence="2">Belongs to the SARM1 family.</text>
</comment>
<evidence type="ECO:0000256" key="2">
    <source>
        <dbReference type="ARBA" id="ARBA00008291"/>
    </source>
</evidence>
<dbReference type="InterPro" id="IPR000157">
    <property type="entry name" value="TIR_dom"/>
</dbReference>
<evidence type="ECO:0000259" key="13">
    <source>
        <dbReference type="PROSITE" id="PS50105"/>
    </source>
</evidence>
<organism evidence="14 15">
    <name type="scientific">Dimorphilus gyrociliatus</name>
    <dbReference type="NCBI Taxonomy" id="2664684"/>
    <lineage>
        <taxon>Eukaryota</taxon>
        <taxon>Metazoa</taxon>
        <taxon>Spiralia</taxon>
        <taxon>Lophotrochozoa</taxon>
        <taxon>Annelida</taxon>
        <taxon>Polychaeta</taxon>
        <taxon>Polychaeta incertae sedis</taxon>
        <taxon>Dinophilidae</taxon>
        <taxon>Dimorphilus</taxon>
    </lineage>
</organism>
<dbReference type="InterPro" id="IPR035897">
    <property type="entry name" value="Toll_tir_struct_dom_sf"/>
</dbReference>
<evidence type="ECO:0000313" key="15">
    <source>
        <dbReference type="Proteomes" id="UP000549394"/>
    </source>
</evidence>
<dbReference type="SUPFAM" id="SSF48371">
    <property type="entry name" value="ARM repeat"/>
    <property type="match status" value="1"/>
</dbReference>
<keyword evidence="15" id="KW-1185">Reference proteome</keyword>
<dbReference type="SUPFAM" id="SSF47769">
    <property type="entry name" value="SAM/Pointed domain"/>
    <property type="match status" value="2"/>
</dbReference>
<dbReference type="Pfam" id="PF13676">
    <property type="entry name" value="TIR_2"/>
    <property type="match status" value="1"/>
</dbReference>
<dbReference type="EMBL" id="CAJFCJ010000013">
    <property type="protein sequence ID" value="CAD5120838.1"/>
    <property type="molecule type" value="Genomic_DNA"/>
</dbReference>
<comment type="catalytic activity">
    <reaction evidence="10">
        <text>NAD(+) + H2O = ADP-D-ribose + nicotinamide + H(+)</text>
        <dbReference type="Rhea" id="RHEA:16301"/>
        <dbReference type="ChEBI" id="CHEBI:15377"/>
        <dbReference type="ChEBI" id="CHEBI:15378"/>
        <dbReference type="ChEBI" id="CHEBI:17154"/>
        <dbReference type="ChEBI" id="CHEBI:57540"/>
        <dbReference type="ChEBI" id="CHEBI:57967"/>
        <dbReference type="EC" id="3.2.2.6"/>
    </reaction>
    <physiologicalReaction direction="left-to-right" evidence="10">
        <dbReference type="Rhea" id="RHEA:16302"/>
    </physiologicalReaction>
</comment>
<dbReference type="GO" id="GO:0045087">
    <property type="term" value="P:innate immune response"/>
    <property type="evidence" value="ECO:0007669"/>
    <property type="project" value="UniProtKB-KW"/>
</dbReference>
<accession>A0A7I8VWV4</accession>
<comment type="subcellular location">
    <subcellularLocation>
        <location evidence="1">Cytoplasm</location>
    </subcellularLocation>
</comment>
<dbReference type="GO" id="GO:0003953">
    <property type="term" value="F:NAD+ nucleosidase activity"/>
    <property type="evidence" value="ECO:0007669"/>
    <property type="project" value="InterPro"/>
</dbReference>
<feature type="domain" description="TIR" evidence="12">
    <location>
        <begin position="587"/>
        <end position="730"/>
    </location>
</feature>
<dbReference type="GO" id="GO:0035591">
    <property type="term" value="F:signaling adaptor activity"/>
    <property type="evidence" value="ECO:0007669"/>
    <property type="project" value="InterPro"/>
</dbReference>
<keyword evidence="7" id="KW-0378">Hydrolase</keyword>
<evidence type="ECO:0000256" key="3">
    <source>
        <dbReference type="ARBA" id="ARBA00011982"/>
    </source>
</evidence>
<dbReference type="InterPro" id="IPR039184">
    <property type="entry name" value="SARM1"/>
</dbReference>
<keyword evidence="8" id="KW-0391">Immunity</keyword>
<dbReference type="SMART" id="SM00454">
    <property type="entry name" value="SAM"/>
    <property type="match status" value="2"/>
</dbReference>
<dbReference type="InterPro" id="IPR013761">
    <property type="entry name" value="SAM/pointed_sf"/>
</dbReference>
<feature type="region of interest" description="Disordered" evidence="11">
    <location>
        <begin position="1"/>
        <end position="20"/>
    </location>
</feature>
<proteinExistence type="inferred from homology"/>
<dbReference type="Gene3D" id="3.40.50.10140">
    <property type="entry name" value="Toll/interleukin-1 receptor homology (TIR) domain"/>
    <property type="match status" value="1"/>
</dbReference>
<dbReference type="GO" id="GO:0061809">
    <property type="term" value="F:NAD+ nucleosidase activity, cyclic ADP-ribose generating"/>
    <property type="evidence" value="ECO:0007669"/>
    <property type="project" value="UniProtKB-EC"/>
</dbReference>
<dbReference type="InterPro" id="IPR001660">
    <property type="entry name" value="SAM"/>
</dbReference>
<dbReference type="PROSITE" id="PS50105">
    <property type="entry name" value="SAM_DOMAIN"/>
    <property type="match status" value="1"/>
</dbReference>
<dbReference type="PANTHER" id="PTHR22998:SF1">
    <property type="entry name" value="NAD(+) HYDROLASE SARM1"/>
    <property type="match status" value="1"/>
</dbReference>
<keyword evidence="5" id="KW-0399">Innate immunity</keyword>
<evidence type="ECO:0000259" key="12">
    <source>
        <dbReference type="PROSITE" id="PS50104"/>
    </source>
</evidence>
<sequence>MGRKNTEKESTTSYSWQRSQSELHLDNKNIKSTDNVSQHSRVYWDLSRSEEEGPPKFKVSLQTIKQKEEISGCISRRTASMFANYNPASPNVQVVLRNTLPIWKKNVLLVRDARSDTERVGCLEEMHDILVEAWSLPIVGKEFAHGLCDALRTSGGVHILLKLCSQSAGSRLHAAKLLEQSMTLKNCDVIVDEGLNAVVELTAASNTDTLLQTPCTGILEHLFKHSELTCAKLVQCGGLNTLLNACKTSNTMTLRHCAKAFANLAMYGDNSIKNRMIELRVPNWLFPLAFNDDDSIRYYAFLAIETLAASHPFSPVMKESGTLELVQGFIETHDPSGFAFSDTAHIHGHTDEWMRKLVPLLTCQRPEAQSLAAFHFAVEAAILVRKSDDIKVIEKIGAIPALKKVAGSCNKLAAKFALQALEAVGVRDVPNLLPNKVAYWSTCNVVQWLQLTGFSEFIELFEKEKIDGDLLLRLDDDMLRDGLGMNSCFARIKFLKALKDLKIRNELEGNALLLEEWLKSISEDLAVYAYQMDQSGVDKQTLCMLTDEHLYRDCHITNGIDRLKIMDSLKRRSSFSMLSIDNQDSENKYDVFISYRRKGGSLLASLLKVHLQVRGYRVFLDIEKLQAGKFDEKLLDSVRGTRHFLLILTPEALERCIGDDCNQDWIHREITAAIDAGRNIIPIEENFKWPQPECLPSDMKAICSFNSIRWIHDYQDACVEKIIHFMNNEGLKKSSELQEEVD</sequence>
<keyword evidence="6" id="KW-0677">Repeat</keyword>
<comment type="caution">
    <text evidence="14">The sequence shown here is derived from an EMBL/GenBank/DDBJ whole genome shotgun (WGS) entry which is preliminary data.</text>
</comment>
<evidence type="ECO:0000256" key="9">
    <source>
        <dbReference type="ARBA" id="ARBA00023027"/>
    </source>
</evidence>
<dbReference type="CDD" id="cd24153">
    <property type="entry name" value="SARM1_N"/>
    <property type="match status" value="1"/>
</dbReference>
<feature type="domain" description="SAM" evidence="13">
    <location>
        <begin position="440"/>
        <end position="504"/>
    </location>
</feature>
<dbReference type="GO" id="GO:0007165">
    <property type="term" value="P:signal transduction"/>
    <property type="evidence" value="ECO:0007669"/>
    <property type="project" value="InterPro"/>
</dbReference>
<evidence type="ECO:0000256" key="7">
    <source>
        <dbReference type="ARBA" id="ARBA00022801"/>
    </source>
</evidence>
<dbReference type="GO" id="GO:0030425">
    <property type="term" value="C:dendrite"/>
    <property type="evidence" value="ECO:0007669"/>
    <property type="project" value="TreeGrafter"/>
</dbReference>
<dbReference type="InterPro" id="IPR016024">
    <property type="entry name" value="ARM-type_fold"/>
</dbReference>
<evidence type="ECO:0000256" key="4">
    <source>
        <dbReference type="ARBA" id="ARBA00022490"/>
    </source>
</evidence>
<dbReference type="GO" id="GO:0034128">
    <property type="term" value="P:negative regulation of MyD88-independent toll-like receptor signaling pathway"/>
    <property type="evidence" value="ECO:0007669"/>
    <property type="project" value="InterPro"/>
</dbReference>
<dbReference type="Gene3D" id="1.10.150.50">
    <property type="entry name" value="Transcription Factor, Ets-1"/>
    <property type="match status" value="2"/>
</dbReference>